<evidence type="ECO:0000313" key="2">
    <source>
        <dbReference type="Proteomes" id="UP001218218"/>
    </source>
</evidence>
<protein>
    <submittedName>
        <fullName evidence="1">Uncharacterized protein</fullName>
    </submittedName>
</protein>
<dbReference type="AlphaFoldDB" id="A0AAD7F0L0"/>
<sequence length="165" mass="17882">MNPCGLATQLNIILDGSSSLSGLEHSQGTPVWGFCYCDVILCGSFRILAGSAILVLDATLCKAHYDAQDASSSLLCCLCLHRSHSQYGPRRLRALHLRDAYDSTIAACSLISSSRLPRSVPVALRLCRLRVSTDCETFVPLSAWLVSQRASCAAHTLALDVTRRE</sequence>
<keyword evidence="2" id="KW-1185">Reference proteome</keyword>
<name>A0AAD7F0L0_9AGAR</name>
<gene>
    <name evidence="1" type="ORF">DFH08DRAFT_440166</name>
</gene>
<proteinExistence type="predicted"/>
<organism evidence="1 2">
    <name type="scientific">Mycena albidolilacea</name>
    <dbReference type="NCBI Taxonomy" id="1033008"/>
    <lineage>
        <taxon>Eukaryota</taxon>
        <taxon>Fungi</taxon>
        <taxon>Dikarya</taxon>
        <taxon>Basidiomycota</taxon>
        <taxon>Agaricomycotina</taxon>
        <taxon>Agaricomycetes</taxon>
        <taxon>Agaricomycetidae</taxon>
        <taxon>Agaricales</taxon>
        <taxon>Marasmiineae</taxon>
        <taxon>Mycenaceae</taxon>
        <taxon>Mycena</taxon>
    </lineage>
</organism>
<dbReference type="Proteomes" id="UP001218218">
    <property type="component" value="Unassembled WGS sequence"/>
</dbReference>
<evidence type="ECO:0000313" key="1">
    <source>
        <dbReference type="EMBL" id="KAJ7358211.1"/>
    </source>
</evidence>
<dbReference type="EMBL" id="JARIHO010000007">
    <property type="protein sequence ID" value="KAJ7358211.1"/>
    <property type="molecule type" value="Genomic_DNA"/>
</dbReference>
<reference evidence="1" key="1">
    <citation type="submission" date="2023-03" db="EMBL/GenBank/DDBJ databases">
        <title>Massive genome expansion in bonnet fungi (Mycena s.s.) driven by repeated elements and novel gene families across ecological guilds.</title>
        <authorList>
            <consortium name="Lawrence Berkeley National Laboratory"/>
            <person name="Harder C.B."/>
            <person name="Miyauchi S."/>
            <person name="Viragh M."/>
            <person name="Kuo A."/>
            <person name="Thoen E."/>
            <person name="Andreopoulos B."/>
            <person name="Lu D."/>
            <person name="Skrede I."/>
            <person name="Drula E."/>
            <person name="Henrissat B."/>
            <person name="Morin E."/>
            <person name="Kohler A."/>
            <person name="Barry K."/>
            <person name="LaButti K."/>
            <person name="Morin E."/>
            <person name="Salamov A."/>
            <person name="Lipzen A."/>
            <person name="Mereny Z."/>
            <person name="Hegedus B."/>
            <person name="Baldrian P."/>
            <person name="Stursova M."/>
            <person name="Weitz H."/>
            <person name="Taylor A."/>
            <person name="Grigoriev I.V."/>
            <person name="Nagy L.G."/>
            <person name="Martin F."/>
            <person name="Kauserud H."/>
        </authorList>
    </citation>
    <scope>NUCLEOTIDE SEQUENCE</scope>
    <source>
        <strain evidence="1">CBHHK002</strain>
    </source>
</reference>
<comment type="caution">
    <text evidence="1">The sequence shown here is derived from an EMBL/GenBank/DDBJ whole genome shotgun (WGS) entry which is preliminary data.</text>
</comment>
<accession>A0AAD7F0L0</accession>